<reference evidence="2 4" key="2">
    <citation type="submission" date="2019-07" db="EMBL/GenBank/DDBJ databases">
        <title>Draft genome of two Muricauda strains isolated from deep sea.</title>
        <authorList>
            <person name="Sun C."/>
        </authorList>
    </citation>
    <scope>NUCLEOTIDE SEQUENCE [LARGE SCALE GENOMIC DNA]</scope>
    <source>
        <strain evidence="2 4">72</strain>
    </source>
</reference>
<reference evidence="1 3" key="1">
    <citation type="submission" date="2018-08" db="EMBL/GenBank/DDBJ databases">
        <title>Proposal of Muricauda 72 sp.nov. and Muricauda NH166 sp.nov., isolated from seawater.</title>
        <authorList>
            <person name="Cheng H."/>
            <person name="Wu Y.-H."/>
            <person name="Guo L.-L."/>
            <person name="Xu X.-W."/>
        </authorList>
    </citation>
    <scope>NUCLEOTIDE SEQUENCE [LARGE SCALE GENOMIC DNA]</scope>
    <source>
        <strain evidence="1 3">72</strain>
    </source>
</reference>
<dbReference type="RefSeq" id="WP_119647249.1">
    <property type="nucleotide sequence ID" value="NZ_QXFI01000024.1"/>
</dbReference>
<proteinExistence type="predicted"/>
<evidence type="ECO:0000313" key="2">
    <source>
        <dbReference type="EMBL" id="TXJ95108.1"/>
    </source>
</evidence>
<dbReference type="OrthoDB" id="1167565at2"/>
<sequence>MEQVEIRIFNRQDNRWDTKLLNYSEAKGSGVDRYFEMETEPRESRLKYLDQPYEVRVRDSDGQWSDWTFGSVVRV</sequence>
<comment type="caution">
    <text evidence="1">The sequence shown here is derived from an EMBL/GenBank/DDBJ whole genome shotgun (WGS) entry which is preliminary data.</text>
</comment>
<gene>
    <name evidence="1" type="ORF">D2V05_08675</name>
    <name evidence="2" type="ORF">FQ017_08600</name>
</gene>
<evidence type="ECO:0000313" key="4">
    <source>
        <dbReference type="Proteomes" id="UP000321621"/>
    </source>
</evidence>
<dbReference type="Proteomes" id="UP000321621">
    <property type="component" value="Unassembled WGS sequence"/>
</dbReference>
<accession>A0A3A1NHJ5</accession>
<evidence type="ECO:0000313" key="1">
    <source>
        <dbReference type="EMBL" id="RIV44800.1"/>
    </source>
</evidence>
<evidence type="ECO:0000313" key="3">
    <source>
        <dbReference type="Proteomes" id="UP000266691"/>
    </source>
</evidence>
<dbReference type="EMBL" id="QXFI01000024">
    <property type="protein sequence ID" value="RIV44800.1"/>
    <property type="molecule type" value="Genomic_DNA"/>
</dbReference>
<organism evidence="1 3">
    <name type="scientific">Flagellimonas pelagia</name>
    <dbReference type="NCBI Taxonomy" id="2306998"/>
    <lineage>
        <taxon>Bacteria</taxon>
        <taxon>Pseudomonadati</taxon>
        <taxon>Bacteroidota</taxon>
        <taxon>Flavobacteriia</taxon>
        <taxon>Flavobacteriales</taxon>
        <taxon>Flavobacteriaceae</taxon>
        <taxon>Flagellimonas</taxon>
    </lineage>
</organism>
<dbReference type="EMBL" id="VNWK01000024">
    <property type="protein sequence ID" value="TXJ95108.1"/>
    <property type="molecule type" value="Genomic_DNA"/>
</dbReference>
<protein>
    <submittedName>
        <fullName evidence="1">Uncharacterized protein</fullName>
    </submittedName>
</protein>
<keyword evidence="4" id="KW-1185">Reference proteome</keyword>
<dbReference type="Proteomes" id="UP000266691">
    <property type="component" value="Unassembled WGS sequence"/>
</dbReference>
<dbReference type="AlphaFoldDB" id="A0A3A1NHJ5"/>
<name>A0A3A1NHJ5_9FLAO</name>